<evidence type="ECO:0000313" key="2">
    <source>
        <dbReference type="EMBL" id="CAK0790996.1"/>
    </source>
</evidence>
<evidence type="ECO:0000256" key="1">
    <source>
        <dbReference type="SAM" id="SignalP"/>
    </source>
</evidence>
<name>A0ABN9PIC2_9DINO</name>
<proteinExistence type="predicted"/>
<organism evidence="2 3">
    <name type="scientific">Prorocentrum cordatum</name>
    <dbReference type="NCBI Taxonomy" id="2364126"/>
    <lineage>
        <taxon>Eukaryota</taxon>
        <taxon>Sar</taxon>
        <taxon>Alveolata</taxon>
        <taxon>Dinophyceae</taxon>
        <taxon>Prorocentrales</taxon>
        <taxon>Prorocentraceae</taxon>
        <taxon>Prorocentrum</taxon>
    </lineage>
</organism>
<accession>A0ABN9PIC2</accession>
<dbReference type="EMBL" id="CAUYUJ010000513">
    <property type="protein sequence ID" value="CAK0790996.1"/>
    <property type="molecule type" value="Genomic_DNA"/>
</dbReference>
<feature type="signal peptide" evidence="1">
    <location>
        <begin position="1"/>
        <end position="23"/>
    </location>
</feature>
<evidence type="ECO:0000313" key="3">
    <source>
        <dbReference type="Proteomes" id="UP001189429"/>
    </source>
</evidence>
<feature type="chain" id="PRO_5046965129" description="Protein xylosyltransferase" evidence="1">
    <location>
        <begin position="24"/>
        <end position="453"/>
    </location>
</feature>
<protein>
    <recommendedName>
        <fullName evidence="4">Protein xylosyltransferase</fullName>
    </recommendedName>
</protein>
<reference evidence="2" key="1">
    <citation type="submission" date="2023-10" db="EMBL/GenBank/DDBJ databases">
        <authorList>
            <person name="Chen Y."/>
            <person name="Shah S."/>
            <person name="Dougan E. K."/>
            <person name="Thang M."/>
            <person name="Chan C."/>
        </authorList>
    </citation>
    <scope>NUCLEOTIDE SEQUENCE [LARGE SCALE GENOMIC DNA]</scope>
</reference>
<comment type="caution">
    <text evidence="2">The sequence shown here is derived from an EMBL/GenBank/DDBJ whole genome shotgun (WGS) entry which is preliminary data.</text>
</comment>
<gene>
    <name evidence="2" type="ORF">PCOR1329_LOCUS2066</name>
</gene>
<keyword evidence="3" id="KW-1185">Reference proteome</keyword>
<sequence>MTRMPRSLLRTLVCLGLPVLGTAVQSASVAGIPRQVSWQTGAGIQAPGSCIPKPRGSEPITVFVTSVTQPYMQGYKLRDWEETLWGPDSQPNIQNTLWVYNENTWEVMHGRPALKQSEVPVADCFFDVFDAAPGLLELVSDKGRIDDLYRISGVRGLSDHIMDGKALVRKLAAINHAASQLPDGALLVWLDVDTAVGMELDQRWYNFVMSRDITYIAESLCRSELAGVKSVEELPPYCLDYRVESGVMAIRVSPTTRQFFRSALEWYDGRMLDLARECLQAGAPPEKCTGAKGTWRRNNIGLNDIYVLAQVLHDHQGLKHGWFATVWQMCEGGGHVIDEGKHAGSTMPWLGQCPPCANVGVDELVTPFYLEEYILHRKGGQGVMATQHEGRQVTHTIDPEMMLPAAHGQQVDPRPACGDFRLNPQCVHSIYCEEDGATTAALYPDYVAPKKFL</sequence>
<dbReference type="Proteomes" id="UP001189429">
    <property type="component" value="Unassembled WGS sequence"/>
</dbReference>
<keyword evidence="1" id="KW-0732">Signal</keyword>
<evidence type="ECO:0008006" key="4">
    <source>
        <dbReference type="Google" id="ProtNLM"/>
    </source>
</evidence>